<dbReference type="EMBL" id="AP028654">
    <property type="protein sequence ID" value="BEP30440.1"/>
    <property type="molecule type" value="Genomic_DNA"/>
</dbReference>
<feature type="coiled-coil region" evidence="1">
    <location>
        <begin position="173"/>
        <end position="200"/>
    </location>
</feature>
<gene>
    <name evidence="2" type="ORF">HLPR_27710</name>
</gene>
<proteinExistence type="predicted"/>
<sequence>MAKKSFLEKLGLIEQVEEKNESENADVHFVDSTNELNDENLLVTEPEIKDESIAEKELMRKLNELSETEKINDTTSEDIEIGDKLNEIIGSYEKNKLVSIEEIYRNSRLSSDMKKTIFMADVFLKALPENLPVDIKRESVLNILNVSNINFDEILTDAYQRIDALNTVLETTVQSTEDVIAKNESSIRELESRIIELKNLMEVRKKFEEDQNTMIEYEIQKIINIVEFVKPKK</sequence>
<evidence type="ECO:0000256" key="1">
    <source>
        <dbReference type="SAM" id="Coils"/>
    </source>
</evidence>
<name>A0AAU9EZ88_9FIRM</name>
<dbReference type="KEGG" id="hprf:HLPR_27710"/>
<dbReference type="RefSeq" id="WP_338536026.1">
    <property type="nucleotide sequence ID" value="NZ_AP028654.1"/>
</dbReference>
<organism evidence="2 3">
    <name type="scientific">Helicovermis profundi</name>
    <dbReference type="NCBI Taxonomy" id="3065157"/>
    <lineage>
        <taxon>Bacteria</taxon>
        <taxon>Bacillati</taxon>
        <taxon>Bacillota</taxon>
        <taxon>Clostridia</taxon>
        <taxon>Helicovermis</taxon>
    </lineage>
</organism>
<keyword evidence="1" id="KW-0175">Coiled coil</keyword>
<reference evidence="2 3" key="1">
    <citation type="submission" date="2023-08" db="EMBL/GenBank/DDBJ databases">
        <title>Helicovermis profunda gen. nov., sp. nov., a novel mesophilic, fermentative bacterium within the Bacillota from a deep-sea hydrothermal vent chimney.</title>
        <authorList>
            <person name="Miyazaki U."/>
            <person name="Mizutani D."/>
            <person name="Hashimoto Y."/>
            <person name="Tame A."/>
            <person name="Sawayama S."/>
            <person name="Miyazaki J."/>
            <person name="Takai K."/>
            <person name="Nakagawa S."/>
        </authorList>
    </citation>
    <scope>NUCLEOTIDE SEQUENCE [LARGE SCALE GENOMIC DNA]</scope>
    <source>
        <strain evidence="2 3">S502</strain>
    </source>
</reference>
<accession>A0AAU9EZ88</accession>
<dbReference type="AlphaFoldDB" id="A0AAU9EZ88"/>
<protein>
    <submittedName>
        <fullName evidence="2">Uncharacterized protein</fullName>
    </submittedName>
</protein>
<evidence type="ECO:0000313" key="2">
    <source>
        <dbReference type="EMBL" id="BEP30440.1"/>
    </source>
</evidence>
<dbReference type="Proteomes" id="UP001321786">
    <property type="component" value="Chromosome"/>
</dbReference>
<evidence type="ECO:0000313" key="3">
    <source>
        <dbReference type="Proteomes" id="UP001321786"/>
    </source>
</evidence>
<keyword evidence="3" id="KW-1185">Reference proteome</keyword>